<dbReference type="SUPFAM" id="SSF48498">
    <property type="entry name" value="Tetracyclin repressor-like, C-terminal domain"/>
    <property type="match status" value="1"/>
</dbReference>
<feature type="DNA-binding region" description="H-T-H motif" evidence="5">
    <location>
        <begin position="43"/>
        <end position="62"/>
    </location>
</feature>
<gene>
    <name evidence="8" type="ORF">SAMN04488042_106189</name>
</gene>
<dbReference type="GO" id="GO:0000976">
    <property type="term" value="F:transcription cis-regulatory region binding"/>
    <property type="evidence" value="ECO:0007669"/>
    <property type="project" value="TreeGrafter"/>
</dbReference>
<proteinExistence type="predicted"/>
<dbReference type="InterPro" id="IPR009057">
    <property type="entry name" value="Homeodomain-like_sf"/>
</dbReference>
<dbReference type="InterPro" id="IPR039538">
    <property type="entry name" value="BetI_C"/>
</dbReference>
<keyword evidence="1" id="KW-0678">Repressor</keyword>
<keyword evidence="4" id="KW-0804">Transcription</keyword>
<dbReference type="OrthoDB" id="7336460at2"/>
<dbReference type="Pfam" id="PF13977">
    <property type="entry name" value="TetR_C_6"/>
    <property type="match status" value="1"/>
</dbReference>
<dbReference type="InterPro" id="IPR023772">
    <property type="entry name" value="DNA-bd_HTH_TetR-type_CS"/>
</dbReference>
<evidence type="ECO:0000259" key="7">
    <source>
        <dbReference type="PROSITE" id="PS50977"/>
    </source>
</evidence>
<dbReference type="Gene3D" id="1.10.357.10">
    <property type="entry name" value="Tetracycline Repressor, domain 2"/>
    <property type="match status" value="1"/>
</dbReference>
<dbReference type="GO" id="GO:0003700">
    <property type="term" value="F:DNA-binding transcription factor activity"/>
    <property type="evidence" value="ECO:0007669"/>
    <property type="project" value="TreeGrafter"/>
</dbReference>
<dbReference type="EMBL" id="FOTQ01000006">
    <property type="protein sequence ID" value="SFM35126.1"/>
    <property type="molecule type" value="Genomic_DNA"/>
</dbReference>
<evidence type="ECO:0000313" key="9">
    <source>
        <dbReference type="Proteomes" id="UP000199144"/>
    </source>
</evidence>
<dbReference type="PANTHER" id="PTHR30055">
    <property type="entry name" value="HTH-TYPE TRANSCRIPTIONAL REGULATOR RUTR"/>
    <property type="match status" value="1"/>
</dbReference>
<dbReference type="InterPro" id="IPR036271">
    <property type="entry name" value="Tet_transcr_reg_TetR-rel_C_sf"/>
</dbReference>
<protein>
    <submittedName>
        <fullName evidence="8">Transcriptional regulator, TetR family</fullName>
    </submittedName>
</protein>
<evidence type="ECO:0000256" key="3">
    <source>
        <dbReference type="ARBA" id="ARBA00023125"/>
    </source>
</evidence>
<evidence type="ECO:0000256" key="2">
    <source>
        <dbReference type="ARBA" id="ARBA00023015"/>
    </source>
</evidence>
<dbReference type="PANTHER" id="PTHR30055:SF234">
    <property type="entry name" value="HTH-TYPE TRANSCRIPTIONAL REGULATOR BETI"/>
    <property type="match status" value="1"/>
</dbReference>
<name>A0A1I4Q5K7_9RHOB</name>
<dbReference type="PROSITE" id="PS50977">
    <property type="entry name" value="HTH_TETR_2"/>
    <property type="match status" value="1"/>
</dbReference>
<dbReference type="PRINTS" id="PR00455">
    <property type="entry name" value="HTHTETR"/>
</dbReference>
<dbReference type="Pfam" id="PF00440">
    <property type="entry name" value="TetR_N"/>
    <property type="match status" value="1"/>
</dbReference>
<sequence length="227" mass="25266">MSDFSLTDTTQRRTARRDPEASRQALIDATLDTIAESGLAEASVTNIIRRAELSRGMVHLHFGGKDNLVTAAAQQFSNHYYSEMDRMIDIGNAPPAVRVMAVVVADLSETLLNPRSTKIWHAFRGAANAHPGIAKYSSTQDERLVQNVRFAFEEIAREQGGSDTLAEDATYGTLALLEGMWVHYLTDMENFSRPWAIELVRRFLAGLFPNHFSDPATSAESMHRLIL</sequence>
<feature type="domain" description="HTH tetR-type" evidence="7">
    <location>
        <begin position="20"/>
        <end position="80"/>
    </location>
</feature>
<accession>A0A1I4Q5K7</accession>
<dbReference type="SUPFAM" id="SSF46689">
    <property type="entry name" value="Homeodomain-like"/>
    <property type="match status" value="1"/>
</dbReference>
<evidence type="ECO:0000256" key="4">
    <source>
        <dbReference type="ARBA" id="ARBA00023163"/>
    </source>
</evidence>
<evidence type="ECO:0000256" key="6">
    <source>
        <dbReference type="SAM" id="MobiDB-lite"/>
    </source>
</evidence>
<keyword evidence="2" id="KW-0805">Transcription regulation</keyword>
<dbReference type="InterPro" id="IPR050109">
    <property type="entry name" value="HTH-type_TetR-like_transc_reg"/>
</dbReference>
<dbReference type="AlphaFoldDB" id="A0A1I4Q5K7"/>
<dbReference type="InterPro" id="IPR001647">
    <property type="entry name" value="HTH_TetR"/>
</dbReference>
<feature type="region of interest" description="Disordered" evidence="6">
    <location>
        <begin position="1"/>
        <end position="21"/>
    </location>
</feature>
<keyword evidence="9" id="KW-1185">Reference proteome</keyword>
<dbReference type="PROSITE" id="PS01081">
    <property type="entry name" value="HTH_TETR_1"/>
    <property type="match status" value="1"/>
</dbReference>
<evidence type="ECO:0000256" key="1">
    <source>
        <dbReference type="ARBA" id="ARBA00022491"/>
    </source>
</evidence>
<evidence type="ECO:0000256" key="5">
    <source>
        <dbReference type="PROSITE-ProRule" id="PRU00335"/>
    </source>
</evidence>
<keyword evidence="3 5" id="KW-0238">DNA-binding</keyword>
<evidence type="ECO:0000313" key="8">
    <source>
        <dbReference type="EMBL" id="SFM35126.1"/>
    </source>
</evidence>
<organism evidence="8 9">
    <name type="scientific">Shimia aestuarii</name>
    <dbReference type="NCBI Taxonomy" id="254406"/>
    <lineage>
        <taxon>Bacteria</taxon>
        <taxon>Pseudomonadati</taxon>
        <taxon>Pseudomonadota</taxon>
        <taxon>Alphaproteobacteria</taxon>
        <taxon>Rhodobacterales</taxon>
        <taxon>Roseobacteraceae</taxon>
    </lineage>
</organism>
<dbReference type="STRING" id="254406.SAMN04488042_106189"/>
<reference evidence="8 9" key="1">
    <citation type="submission" date="2016-10" db="EMBL/GenBank/DDBJ databases">
        <authorList>
            <person name="de Groot N.N."/>
        </authorList>
    </citation>
    <scope>NUCLEOTIDE SEQUENCE [LARGE SCALE GENOMIC DNA]</scope>
    <source>
        <strain evidence="8 9">DSM 15283</strain>
    </source>
</reference>
<dbReference type="Proteomes" id="UP000199144">
    <property type="component" value="Unassembled WGS sequence"/>
</dbReference>